<dbReference type="Proteomes" id="UP000002215">
    <property type="component" value="Chromosome"/>
</dbReference>
<evidence type="ECO:0000256" key="1">
    <source>
        <dbReference type="SAM" id="SignalP"/>
    </source>
</evidence>
<evidence type="ECO:0000313" key="3">
    <source>
        <dbReference type="Proteomes" id="UP000002215"/>
    </source>
</evidence>
<name>A0A979G4B3_CHIPD</name>
<evidence type="ECO:0000313" key="2">
    <source>
        <dbReference type="EMBL" id="ACU60481.1"/>
    </source>
</evidence>
<reference evidence="3" key="1">
    <citation type="submission" date="2009-08" db="EMBL/GenBank/DDBJ databases">
        <title>The complete genome of Chitinophaga pinensis DSM 2588.</title>
        <authorList>
            <consortium name="US DOE Joint Genome Institute (JGI-PGF)"/>
            <person name="Lucas S."/>
            <person name="Copeland A."/>
            <person name="Lapidus A."/>
            <person name="Glavina del Rio T."/>
            <person name="Dalin E."/>
            <person name="Tice H."/>
            <person name="Bruce D."/>
            <person name="Goodwin L."/>
            <person name="Pitluck S."/>
            <person name="Kyrpides N."/>
            <person name="Mavromatis K."/>
            <person name="Ivanova N."/>
            <person name="Mikhailova N."/>
            <person name="Sims D."/>
            <person name="Meinche L."/>
            <person name="Brettin T."/>
            <person name="Detter J.C."/>
            <person name="Han C."/>
            <person name="Larimer F."/>
            <person name="Land M."/>
            <person name="Hauser L."/>
            <person name="Markowitz V."/>
            <person name="Cheng J.-F."/>
            <person name="Hugenholtz P."/>
            <person name="Woyke T."/>
            <person name="Wu D."/>
            <person name="Spring S."/>
            <person name="Klenk H.-P."/>
            <person name="Eisen J.A."/>
        </authorList>
    </citation>
    <scope>NUCLEOTIDE SEQUENCE [LARGE SCALE GENOMIC DNA]</scope>
    <source>
        <strain evidence="3">ATCC 43595 / DSM 2588 / LMG 13176 / NBRC 15968 / NCIMB 11800 / UQM 2034</strain>
    </source>
</reference>
<dbReference type="AlphaFoldDB" id="A0A979G4B3"/>
<dbReference type="KEGG" id="cpi:Cpin_3005"/>
<reference evidence="2 3" key="2">
    <citation type="journal article" date="2010" name="Stand. Genomic Sci.">
        <title>Complete genome sequence of Chitinophaga pinensis type strain (UQM 2034).</title>
        <authorList>
            <person name="Glavina Del Rio T."/>
            <person name="Abt B."/>
            <person name="Spring S."/>
            <person name="Lapidus A."/>
            <person name="Nolan M."/>
            <person name="Tice H."/>
            <person name="Copeland A."/>
            <person name="Cheng J.F."/>
            <person name="Chen F."/>
            <person name="Bruce D."/>
            <person name="Goodwin L."/>
            <person name="Pitluck S."/>
            <person name="Ivanova N."/>
            <person name="Mavromatis K."/>
            <person name="Mikhailova N."/>
            <person name="Pati A."/>
            <person name="Chen A."/>
            <person name="Palaniappan K."/>
            <person name="Land M."/>
            <person name="Hauser L."/>
            <person name="Chang Y.J."/>
            <person name="Jeffries C.D."/>
            <person name="Chain P."/>
            <person name="Saunders E."/>
            <person name="Detter J.C."/>
            <person name="Brettin T."/>
            <person name="Rohde M."/>
            <person name="Goker M."/>
            <person name="Bristow J."/>
            <person name="Eisen J.A."/>
            <person name="Markowitz V."/>
            <person name="Hugenholtz P."/>
            <person name="Kyrpides N.C."/>
            <person name="Klenk H.P."/>
            <person name="Lucas S."/>
        </authorList>
    </citation>
    <scope>NUCLEOTIDE SEQUENCE [LARGE SCALE GENOMIC DNA]</scope>
    <source>
        <strain evidence="3">ATCC 43595 / DSM 2588 / LMG 13176 / NBRC 15968 / NCIMB 11800 / UQM 2034</strain>
    </source>
</reference>
<gene>
    <name evidence="2" type="ordered locus">Cpin_3005</name>
</gene>
<organism evidence="2 3">
    <name type="scientific">Chitinophaga pinensis (strain ATCC 43595 / DSM 2588 / LMG 13176 / NBRC 15968 / NCIMB 11800 / UQM 2034)</name>
    <dbReference type="NCBI Taxonomy" id="485918"/>
    <lineage>
        <taxon>Bacteria</taxon>
        <taxon>Pseudomonadati</taxon>
        <taxon>Bacteroidota</taxon>
        <taxon>Chitinophagia</taxon>
        <taxon>Chitinophagales</taxon>
        <taxon>Chitinophagaceae</taxon>
        <taxon>Chitinophaga</taxon>
    </lineage>
</organism>
<feature type="chain" id="PRO_5036856964" evidence="1">
    <location>
        <begin position="20"/>
        <end position="471"/>
    </location>
</feature>
<protein>
    <submittedName>
        <fullName evidence="2">Uncharacterized protein</fullName>
    </submittedName>
</protein>
<dbReference type="RefSeq" id="WP_012790657.1">
    <property type="nucleotide sequence ID" value="NC_013132.1"/>
</dbReference>
<dbReference type="EMBL" id="CP001699">
    <property type="protein sequence ID" value="ACU60481.1"/>
    <property type="molecule type" value="Genomic_DNA"/>
</dbReference>
<dbReference type="OrthoDB" id="629901at2"/>
<feature type="signal peptide" evidence="1">
    <location>
        <begin position="1"/>
        <end position="19"/>
    </location>
</feature>
<accession>A0A979G4B3</accession>
<proteinExistence type="predicted"/>
<keyword evidence="1" id="KW-0732">Signal</keyword>
<sequence>MKQYFFTGLFIALCLTVSAQGIQLPSADDSLLSQLPGKYLNSVQNKTKRVENLVARSSLKALRKMEKLENELKTKLQKADPSRVESLWSISTNRASNMKDKLLSKSKERVSRGGYLDNYTDTLQSILDFLDNQRLKGIISSNELEKAKQNLLNVKDQLNISSQIQEQIRERKQQLSKELAGIANCRHILSDMNRQAVYYTQRLNEYRDILYDPSKAEKKAMELLRKNKMFQTFMQKNSMLSGLFNINMSEDPTQALQNLQGRSVVEQQIQQSIGSDPSAQQTVSQQMDQSVSVIDQAKQKVSSGAGSVDDMPDFQPNPLKTKRFLQRLEYGGNVQSQRSTTLLPTMTDIALEVAYKFSPKTQAGFGLVYKVGWGKSLSHITLTTEGIGFRSFANYRLKGRLHATAGIEYNKFMRINSMTELKKWTGWSRSSLAGIKVMVSDKAGMLLLYDFEAQRSIPQTNSLKIRYHYKF</sequence>